<dbReference type="Proteomes" id="UP000242757">
    <property type="component" value="Unassembled WGS sequence"/>
</dbReference>
<dbReference type="Pfam" id="PF20419">
    <property type="entry name" value="DUF6701"/>
    <property type="match status" value="1"/>
</dbReference>
<accession>A0A233RH02</accession>
<protein>
    <recommendedName>
        <fullName evidence="2">DUF6701 domain-containing protein</fullName>
    </recommendedName>
</protein>
<organism evidence="3 4">
    <name type="scientific">Oceanimonas doudoroffii</name>
    <dbReference type="NCBI Taxonomy" id="84158"/>
    <lineage>
        <taxon>Bacteria</taxon>
        <taxon>Pseudomonadati</taxon>
        <taxon>Pseudomonadota</taxon>
        <taxon>Gammaproteobacteria</taxon>
        <taxon>Aeromonadales</taxon>
        <taxon>Aeromonadaceae</taxon>
        <taxon>Oceanimonas</taxon>
    </lineage>
</organism>
<feature type="domain" description="DUF6701" evidence="2">
    <location>
        <begin position="104"/>
        <end position="629"/>
    </location>
</feature>
<reference evidence="3 4" key="1">
    <citation type="submission" date="2017-08" db="EMBL/GenBank/DDBJ databases">
        <title>A Genome Sequence of Oceanimonas doudoroffii ATCC 27123T.</title>
        <authorList>
            <person name="Brennan M.A."/>
            <person name="Maclea K.S."/>
            <person name="Mcclelland W.D."/>
            <person name="Trachtenberg A.M."/>
        </authorList>
    </citation>
    <scope>NUCLEOTIDE SEQUENCE [LARGE SCALE GENOMIC DNA]</scope>
    <source>
        <strain evidence="3 4">ATCC 27123</strain>
    </source>
</reference>
<dbReference type="InterPro" id="IPR046524">
    <property type="entry name" value="DUF6701"/>
</dbReference>
<dbReference type="AlphaFoldDB" id="A0A233RH02"/>
<name>A0A233RH02_9GAMM</name>
<evidence type="ECO:0000256" key="1">
    <source>
        <dbReference type="SAM" id="MobiDB-lite"/>
    </source>
</evidence>
<evidence type="ECO:0000313" key="4">
    <source>
        <dbReference type="Proteomes" id="UP000242757"/>
    </source>
</evidence>
<comment type="caution">
    <text evidence="3">The sequence shown here is derived from an EMBL/GenBank/DDBJ whole genome shotgun (WGS) entry which is preliminary data.</text>
</comment>
<gene>
    <name evidence="3" type="ORF">B6S08_03840</name>
</gene>
<proteinExistence type="predicted"/>
<sequence>MSKGSFINYAPRGDSAASVHHYELHLNGCAEQLTVYACADESCNELYDGKAKLHVKANGSNLANFNNFYGSESQSLKKTPSYPFTMVVQSDGKGGNMDPDAAHPLVCYVNGEKTCTVTAASGGGDAGTFSFDVDTAYAGDGAPISFSGGCLDTEGEVEVKFGFDRNDSGDNKNITVYGADGKSIATLSAGEARTMTLPVSGARLSYPHADLLTLSVQQVLPQGGLGSQLTDKAAFVPLAWQVQRDANCGDSSGFVYSNHAGSCVVLGAAGEPLGFSVAALDANEQLLPLDWLADRMSTDLIHASLENGALKPSKDYALNDNGAEATFSTHQFASDIVGRLQVKVDDWQAAYIAGDDTRLVTQGDSAYVGRTVPASLKVTAISGDIEGDVIYAGVEEAPNFSTKPAFTVVGLDADGNTLASYSGEFAGGLEENVLINLNSSLDYNLLEWDFSEPSHGQHSITINTDSLVFLKNVPFREMSLDLPLELTISAHDCDKNNECIEIEEKQTTLADEADKLRYGFITLMDTEVKVGEAGTMASKLNYYGDDLNTLKEDGDTDYSLSDGDTPKGSLPDGASFPGLSVKSGNKKVIDVAPYSSEQKNIEVTIENLPAWLKLADQEKAGELTNPSAMLDILSNPRLRASDRTYNRREVIR</sequence>
<feature type="region of interest" description="Disordered" evidence="1">
    <location>
        <begin position="554"/>
        <end position="576"/>
    </location>
</feature>
<evidence type="ECO:0000259" key="2">
    <source>
        <dbReference type="Pfam" id="PF20419"/>
    </source>
</evidence>
<evidence type="ECO:0000313" key="3">
    <source>
        <dbReference type="EMBL" id="OXY82659.1"/>
    </source>
</evidence>
<keyword evidence="4" id="KW-1185">Reference proteome</keyword>
<dbReference type="EMBL" id="NBIM01000001">
    <property type="protein sequence ID" value="OXY82659.1"/>
    <property type="molecule type" value="Genomic_DNA"/>
</dbReference>